<gene>
    <name evidence="1" type="ORF">D7294_23720</name>
</gene>
<evidence type="ECO:0008006" key="3">
    <source>
        <dbReference type="Google" id="ProtNLM"/>
    </source>
</evidence>
<organism evidence="1 2">
    <name type="scientific">Streptomyces hoynatensis</name>
    <dbReference type="NCBI Taxonomy" id="1141874"/>
    <lineage>
        <taxon>Bacteria</taxon>
        <taxon>Bacillati</taxon>
        <taxon>Actinomycetota</taxon>
        <taxon>Actinomycetes</taxon>
        <taxon>Kitasatosporales</taxon>
        <taxon>Streptomycetaceae</taxon>
        <taxon>Streptomyces</taxon>
    </lineage>
</organism>
<proteinExistence type="predicted"/>
<dbReference type="OrthoDB" id="4321441at2"/>
<evidence type="ECO:0000313" key="2">
    <source>
        <dbReference type="Proteomes" id="UP000272474"/>
    </source>
</evidence>
<evidence type="ECO:0000313" key="1">
    <source>
        <dbReference type="EMBL" id="RKN38493.1"/>
    </source>
</evidence>
<dbReference type="EMBL" id="RBAL01000017">
    <property type="protein sequence ID" value="RKN38493.1"/>
    <property type="molecule type" value="Genomic_DNA"/>
</dbReference>
<dbReference type="Proteomes" id="UP000272474">
    <property type="component" value="Unassembled WGS sequence"/>
</dbReference>
<name>A0A3A9YR82_9ACTN</name>
<sequence length="247" mass="27264">MTPSIDDLLTAARVTPTPASRTAAGAFDVGQALRRLARDVAWAKAAAERAGEQETRESEGARQRLRRIARWLLDKPDAADHLSRLVDDSAAGRQAAESAGEGAGGGTQQLSDLDIEGTVVFASLLYLTSHVESAQFWWQLAAGAGHRTAAYCLYLLHLQLGERRKSRHWFHEANQERPTRGKRVPPVEGLYELLEAFARLHRPATQQVPAHIEAEVDRLAADSCDGGRIVTRPDRRLAQRLHDATRR</sequence>
<keyword evidence="2" id="KW-1185">Reference proteome</keyword>
<accession>A0A3A9YR82</accession>
<dbReference type="RefSeq" id="WP_120683103.1">
    <property type="nucleotide sequence ID" value="NZ_RBAL01000017.1"/>
</dbReference>
<dbReference type="AlphaFoldDB" id="A0A3A9YR82"/>
<reference evidence="1 2" key="1">
    <citation type="journal article" date="2014" name="Int. J. Syst. Evol. Microbiol.">
        <title>Streptomyces hoynatensis sp. nov., isolated from deep marine sediment.</title>
        <authorList>
            <person name="Veyisoglu A."/>
            <person name="Sahin N."/>
        </authorList>
    </citation>
    <scope>NUCLEOTIDE SEQUENCE [LARGE SCALE GENOMIC DNA]</scope>
    <source>
        <strain evidence="1 2">KCTC 29097</strain>
    </source>
</reference>
<comment type="caution">
    <text evidence="1">The sequence shown here is derived from an EMBL/GenBank/DDBJ whole genome shotgun (WGS) entry which is preliminary data.</text>
</comment>
<protein>
    <recommendedName>
        <fullName evidence="3">Sel1 repeat family protein</fullName>
    </recommendedName>
</protein>